<sequence length="91" mass="10000">MEVVSLSLALPMLGMALWCVWAAHTIPKPLDHPELPPSLPLSPPLHHFYAHPQPTICAVGLPRVCQSPLASWLEDPLFPPPSSESWTPPRP</sequence>
<gene>
    <name evidence="2" type="ORF">M9458_033531</name>
</gene>
<dbReference type="EMBL" id="JAMKFB020000016">
    <property type="protein sequence ID" value="KAL0173220.1"/>
    <property type="molecule type" value="Genomic_DNA"/>
</dbReference>
<dbReference type="Proteomes" id="UP001529510">
    <property type="component" value="Unassembled WGS sequence"/>
</dbReference>
<evidence type="ECO:0000256" key="1">
    <source>
        <dbReference type="SAM" id="SignalP"/>
    </source>
</evidence>
<feature type="non-terminal residue" evidence="2">
    <location>
        <position position="1"/>
    </location>
</feature>
<dbReference type="AlphaFoldDB" id="A0ABD0PGQ8"/>
<name>A0ABD0PGQ8_CIRMR</name>
<keyword evidence="3" id="KW-1185">Reference proteome</keyword>
<feature type="non-terminal residue" evidence="2">
    <location>
        <position position="91"/>
    </location>
</feature>
<reference evidence="2 3" key="1">
    <citation type="submission" date="2024-05" db="EMBL/GenBank/DDBJ databases">
        <title>Genome sequencing and assembly of Indian major carp, Cirrhinus mrigala (Hamilton, 1822).</title>
        <authorList>
            <person name="Mohindra V."/>
            <person name="Chowdhury L.M."/>
            <person name="Lal K."/>
            <person name="Jena J.K."/>
        </authorList>
    </citation>
    <scope>NUCLEOTIDE SEQUENCE [LARGE SCALE GENOMIC DNA]</scope>
    <source>
        <strain evidence="2">CM1030</strain>
        <tissue evidence="2">Blood</tissue>
    </source>
</reference>
<feature type="chain" id="PRO_5044839106" description="Secreted protein" evidence="1">
    <location>
        <begin position="23"/>
        <end position="91"/>
    </location>
</feature>
<evidence type="ECO:0000313" key="3">
    <source>
        <dbReference type="Proteomes" id="UP001529510"/>
    </source>
</evidence>
<protein>
    <recommendedName>
        <fullName evidence="4">Secreted protein</fullName>
    </recommendedName>
</protein>
<accession>A0ABD0PGQ8</accession>
<evidence type="ECO:0008006" key="4">
    <source>
        <dbReference type="Google" id="ProtNLM"/>
    </source>
</evidence>
<feature type="signal peptide" evidence="1">
    <location>
        <begin position="1"/>
        <end position="22"/>
    </location>
</feature>
<keyword evidence="1" id="KW-0732">Signal</keyword>
<proteinExistence type="predicted"/>
<evidence type="ECO:0000313" key="2">
    <source>
        <dbReference type="EMBL" id="KAL0173220.1"/>
    </source>
</evidence>
<organism evidence="2 3">
    <name type="scientific">Cirrhinus mrigala</name>
    <name type="common">Mrigala</name>
    <dbReference type="NCBI Taxonomy" id="683832"/>
    <lineage>
        <taxon>Eukaryota</taxon>
        <taxon>Metazoa</taxon>
        <taxon>Chordata</taxon>
        <taxon>Craniata</taxon>
        <taxon>Vertebrata</taxon>
        <taxon>Euteleostomi</taxon>
        <taxon>Actinopterygii</taxon>
        <taxon>Neopterygii</taxon>
        <taxon>Teleostei</taxon>
        <taxon>Ostariophysi</taxon>
        <taxon>Cypriniformes</taxon>
        <taxon>Cyprinidae</taxon>
        <taxon>Labeoninae</taxon>
        <taxon>Labeonini</taxon>
        <taxon>Cirrhinus</taxon>
    </lineage>
</organism>
<comment type="caution">
    <text evidence="2">The sequence shown here is derived from an EMBL/GenBank/DDBJ whole genome shotgun (WGS) entry which is preliminary data.</text>
</comment>